<proteinExistence type="predicted"/>
<organism evidence="2 3">
    <name type="scientific">Mesomycoplasma neurolyticum</name>
    <dbReference type="NCBI Taxonomy" id="2120"/>
    <lineage>
        <taxon>Bacteria</taxon>
        <taxon>Bacillati</taxon>
        <taxon>Mycoplasmatota</taxon>
        <taxon>Mycoplasmoidales</taxon>
        <taxon>Metamycoplasmataceae</taxon>
        <taxon>Mesomycoplasma</taxon>
    </lineage>
</organism>
<keyword evidence="3" id="KW-1185">Reference proteome</keyword>
<keyword evidence="1" id="KW-0732">Signal</keyword>
<sequence length="471" mass="55349">MLKNSLLLFVFFLFLFVGSSAQTQDNVKTQIINYDKFKSAINFINIKKTKINVKTEKLAIFYDKTKYPDQSEHIINEKIIFLKKLFNFLNEKIEIIFLPFNNVVEYGNQILKIKEQNIQYIFHIYNDIPNSKNINEALLCLSLLNELTIKNNIINFAPWSEEETLLNNFANFFTISPLDTSKILNNENKIKTTKVVLNKQNKYRNFFQKNSPDIVVYIKDVIDDKIDNSLEPKIYASIFFITSFFDFLVYGENDQVINKNFKILNSFLLGTKKHAFFSEKNFNNKYIKIGSGILDYEESWNIFKNSGFINLKIDHKKENNVLLEKEFFLNSGDNLNVNAIWNLNFIDFNTNPLTKAEIINESLLIASEAFISPLIPLILLEKHINFFKNTNYNFFQKQKESNNIDLVLEYLDNTWKQVDISDSITKNYEEINFKAKFSGKYRIKLIKKTNLELISDVNLNFVHKKNFSKEV</sequence>
<reference evidence="2 3" key="1">
    <citation type="submission" date="2019-01" db="EMBL/GenBank/DDBJ databases">
        <authorList>
            <consortium name="Pathogen Informatics"/>
        </authorList>
    </citation>
    <scope>NUCLEOTIDE SEQUENCE [LARGE SCALE GENOMIC DNA]</scope>
    <source>
        <strain evidence="2 3">NCTC10166</strain>
    </source>
</reference>
<dbReference type="AlphaFoldDB" id="A0A449A616"/>
<evidence type="ECO:0000313" key="3">
    <source>
        <dbReference type="Proteomes" id="UP000289440"/>
    </source>
</evidence>
<dbReference type="Proteomes" id="UP000289440">
    <property type="component" value="Chromosome"/>
</dbReference>
<name>A0A449A616_9BACT</name>
<dbReference type="OrthoDB" id="9831559at2"/>
<dbReference type="EMBL" id="LR214951">
    <property type="protein sequence ID" value="VEU59701.1"/>
    <property type="molecule type" value="Genomic_DNA"/>
</dbReference>
<accession>A0A449A616</accession>
<dbReference type="RefSeq" id="WP_129720073.1">
    <property type="nucleotide sequence ID" value="NZ_LR214951.1"/>
</dbReference>
<protein>
    <submittedName>
        <fullName evidence="2">Uncharacterized protein</fullName>
    </submittedName>
</protein>
<evidence type="ECO:0000313" key="2">
    <source>
        <dbReference type="EMBL" id="VEU59701.1"/>
    </source>
</evidence>
<gene>
    <name evidence="2" type="ORF">NCTC10166_00681</name>
</gene>
<dbReference type="KEGG" id="mnu:NCTC10166_00681"/>
<evidence type="ECO:0000256" key="1">
    <source>
        <dbReference type="SAM" id="SignalP"/>
    </source>
</evidence>
<feature type="chain" id="PRO_5019389838" evidence="1">
    <location>
        <begin position="22"/>
        <end position="471"/>
    </location>
</feature>
<feature type="signal peptide" evidence="1">
    <location>
        <begin position="1"/>
        <end position="21"/>
    </location>
</feature>